<dbReference type="EMBL" id="WIGM01000258">
    <property type="protein sequence ID" value="KAF6831554.1"/>
    <property type="molecule type" value="Genomic_DNA"/>
</dbReference>
<dbReference type="GO" id="GO:0005739">
    <property type="term" value="C:mitochondrion"/>
    <property type="evidence" value="ECO:0007669"/>
    <property type="project" value="TreeGrafter"/>
</dbReference>
<reference evidence="2" key="1">
    <citation type="journal article" date="2020" name="Phytopathology">
        <title>Genome Sequence Resources of Colletotrichum truncatum, C. plurivorum, C. musicola, and C. sojae: Four Species Pathogenic to Soybean (Glycine max).</title>
        <authorList>
            <person name="Rogerio F."/>
            <person name="Boufleur T.R."/>
            <person name="Ciampi-Guillardi M."/>
            <person name="Sukno S.A."/>
            <person name="Thon M.R."/>
            <person name="Massola Junior N.S."/>
            <person name="Baroncelli R."/>
        </authorList>
    </citation>
    <scope>NUCLEOTIDE SEQUENCE</scope>
    <source>
        <strain evidence="2">LFN0074</strain>
    </source>
</reference>
<dbReference type="Gene3D" id="3.40.50.720">
    <property type="entry name" value="NAD(P)-binding Rossmann-like Domain"/>
    <property type="match status" value="1"/>
</dbReference>
<dbReference type="InterPro" id="IPR036291">
    <property type="entry name" value="NAD(P)-bd_dom_sf"/>
</dbReference>
<dbReference type="PANTHER" id="PTHR11695:SF294">
    <property type="entry name" value="RETICULON-4-INTERACTING PROTEIN 1, MITOCHONDRIAL"/>
    <property type="match status" value="1"/>
</dbReference>
<dbReference type="Pfam" id="PF08240">
    <property type="entry name" value="ADH_N"/>
    <property type="match status" value="1"/>
</dbReference>
<keyword evidence="3" id="KW-1185">Reference proteome</keyword>
<dbReference type="PANTHER" id="PTHR11695">
    <property type="entry name" value="ALCOHOL DEHYDROGENASE RELATED"/>
    <property type="match status" value="1"/>
</dbReference>
<dbReference type="InterPro" id="IPR050700">
    <property type="entry name" value="YIM1/Zinc_Alcohol_DH_Fams"/>
</dbReference>
<dbReference type="SUPFAM" id="SSF51735">
    <property type="entry name" value="NAD(P)-binding Rossmann-fold domains"/>
    <property type="match status" value="1"/>
</dbReference>
<dbReference type="InterPro" id="IPR011032">
    <property type="entry name" value="GroES-like_sf"/>
</dbReference>
<dbReference type="SUPFAM" id="SSF50129">
    <property type="entry name" value="GroES-like"/>
    <property type="match status" value="1"/>
</dbReference>
<gene>
    <name evidence="2" type="ORF">CMUS01_07290</name>
</gene>
<dbReference type="GO" id="GO:0016491">
    <property type="term" value="F:oxidoreductase activity"/>
    <property type="evidence" value="ECO:0007669"/>
    <property type="project" value="InterPro"/>
</dbReference>
<dbReference type="Proteomes" id="UP000639643">
    <property type="component" value="Unassembled WGS sequence"/>
</dbReference>
<proteinExistence type="predicted"/>
<dbReference type="Pfam" id="PF13602">
    <property type="entry name" value="ADH_zinc_N_2"/>
    <property type="match status" value="1"/>
</dbReference>
<dbReference type="InterPro" id="IPR013154">
    <property type="entry name" value="ADH-like_N"/>
</dbReference>
<dbReference type="CDD" id="cd08267">
    <property type="entry name" value="MDR1"/>
    <property type="match status" value="1"/>
</dbReference>
<name>A0A8H6KHE7_9PEZI</name>
<dbReference type="Gene3D" id="3.90.180.10">
    <property type="entry name" value="Medium-chain alcohol dehydrogenases, catalytic domain"/>
    <property type="match status" value="1"/>
</dbReference>
<organism evidence="2 3">
    <name type="scientific">Colletotrichum musicola</name>
    <dbReference type="NCBI Taxonomy" id="2175873"/>
    <lineage>
        <taxon>Eukaryota</taxon>
        <taxon>Fungi</taxon>
        <taxon>Dikarya</taxon>
        <taxon>Ascomycota</taxon>
        <taxon>Pezizomycotina</taxon>
        <taxon>Sordariomycetes</taxon>
        <taxon>Hypocreomycetidae</taxon>
        <taxon>Glomerellales</taxon>
        <taxon>Glomerellaceae</taxon>
        <taxon>Colletotrichum</taxon>
        <taxon>Colletotrichum orchidearum species complex</taxon>
    </lineage>
</organism>
<feature type="domain" description="Enoyl reductase (ER)" evidence="1">
    <location>
        <begin position="15"/>
        <end position="335"/>
    </location>
</feature>
<comment type="caution">
    <text evidence="2">The sequence shown here is derived from an EMBL/GenBank/DDBJ whole genome shotgun (WGS) entry which is preliminary data.</text>
</comment>
<sequence>MGETMRVWQYASVTGKLEDCLQLKQDATVPDASKLSKGDLIVQVISASLNPADYKVPETAVIGRLMVSFPATPGMDFCGRVVGKHPSNTAFEEGQLVFGGYPGVGQKGVLGKRIVISSANCAPLPRGVDPDQAAAVGTAATTALQSLMPDTLKAGAKVFVNGGSGGVGTWTIQFAKALGAHVVTTCSTGNIALCKELGADEVVDYRKEDVFENLKSRGRIFDLVIDNVGSSTALHDNSGEYLKPSGTFVLVGVGESLSLWDMQRTLTKHLWPSFLGGGGFYFVQMKNTTEYFERIGRWMAEGKAKAVIDSTFPFEDVPAAYKRLREAHAKGKIVVHVSDLSEGA</sequence>
<dbReference type="AlphaFoldDB" id="A0A8H6KHE7"/>
<evidence type="ECO:0000259" key="1">
    <source>
        <dbReference type="SMART" id="SM00829"/>
    </source>
</evidence>
<dbReference type="OrthoDB" id="201656at2759"/>
<accession>A0A8H6KHE7</accession>
<protein>
    <submittedName>
        <fullName evidence="2">Zinc-binding oxidoreductase</fullName>
    </submittedName>
</protein>
<dbReference type="InterPro" id="IPR020843">
    <property type="entry name" value="ER"/>
</dbReference>
<evidence type="ECO:0000313" key="3">
    <source>
        <dbReference type="Proteomes" id="UP000639643"/>
    </source>
</evidence>
<evidence type="ECO:0000313" key="2">
    <source>
        <dbReference type="EMBL" id="KAF6831554.1"/>
    </source>
</evidence>
<dbReference type="SMART" id="SM00829">
    <property type="entry name" value="PKS_ER"/>
    <property type="match status" value="1"/>
</dbReference>